<dbReference type="InterPro" id="IPR039532">
    <property type="entry name" value="TetR_C_Firmicutes"/>
</dbReference>
<dbReference type="InterPro" id="IPR001647">
    <property type="entry name" value="HTH_TetR"/>
</dbReference>
<feature type="domain" description="HTH tetR-type" evidence="3">
    <location>
        <begin position="11"/>
        <end position="71"/>
    </location>
</feature>
<gene>
    <name evidence="4" type="ordered locus">Spirs_0659</name>
</gene>
<dbReference type="PANTHER" id="PTHR43479:SF11">
    <property type="entry name" value="ACREF_ENVCD OPERON REPRESSOR-RELATED"/>
    <property type="match status" value="1"/>
</dbReference>
<dbReference type="PROSITE" id="PS50977">
    <property type="entry name" value="HTH_TETR_2"/>
    <property type="match status" value="1"/>
</dbReference>
<dbReference type="InterPro" id="IPR009057">
    <property type="entry name" value="Homeodomain-like_sf"/>
</dbReference>
<organism evidence="4 5">
    <name type="scientific">Sediminispirochaeta smaragdinae (strain DSM 11293 / JCM 15392 / SEBR 4228)</name>
    <name type="common">Spirochaeta smaragdinae</name>
    <dbReference type="NCBI Taxonomy" id="573413"/>
    <lineage>
        <taxon>Bacteria</taxon>
        <taxon>Pseudomonadati</taxon>
        <taxon>Spirochaetota</taxon>
        <taxon>Spirochaetia</taxon>
        <taxon>Spirochaetales</taxon>
        <taxon>Spirochaetaceae</taxon>
        <taxon>Sediminispirochaeta</taxon>
    </lineage>
</organism>
<evidence type="ECO:0000313" key="4">
    <source>
        <dbReference type="EMBL" id="ADK79799.1"/>
    </source>
</evidence>
<dbReference type="KEGG" id="ssm:Spirs_0659"/>
<dbReference type="SUPFAM" id="SSF46689">
    <property type="entry name" value="Homeodomain-like"/>
    <property type="match status" value="1"/>
</dbReference>
<dbReference type="Pfam" id="PF14278">
    <property type="entry name" value="TetR_C_8"/>
    <property type="match status" value="1"/>
</dbReference>
<reference evidence="4 5" key="1">
    <citation type="journal article" date="2010" name="Stand. Genomic Sci.">
        <title>Complete genome sequence of Spirochaeta smaragdinae type strain (SEBR 4228).</title>
        <authorList>
            <person name="Mavromatis K."/>
            <person name="Yasawong M."/>
            <person name="Chertkov O."/>
            <person name="Lapidus A."/>
            <person name="Lucas S."/>
            <person name="Nolan M."/>
            <person name="Del Rio T.G."/>
            <person name="Tice H."/>
            <person name="Cheng J.F."/>
            <person name="Pitluck S."/>
            <person name="Liolios K."/>
            <person name="Ivanova N."/>
            <person name="Tapia R."/>
            <person name="Han C."/>
            <person name="Bruce D."/>
            <person name="Goodwin L."/>
            <person name="Pati A."/>
            <person name="Chen A."/>
            <person name="Palaniappan K."/>
            <person name="Land M."/>
            <person name="Hauser L."/>
            <person name="Chang Y.J."/>
            <person name="Jeffries C.D."/>
            <person name="Detter J.C."/>
            <person name="Rohde M."/>
            <person name="Brambilla E."/>
            <person name="Spring S."/>
            <person name="Goker M."/>
            <person name="Sikorski J."/>
            <person name="Woyke T."/>
            <person name="Bristow J."/>
            <person name="Eisen J.A."/>
            <person name="Markowitz V."/>
            <person name="Hugenholtz P."/>
            <person name="Klenk H.P."/>
            <person name="Kyrpides N.C."/>
        </authorList>
    </citation>
    <scope>NUCLEOTIDE SEQUENCE [LARGE SCALE GENOMIC DNA]</scope>
    <source>
        <strain evidence="5">DSM 11293 / JCM 15392 / SEBR 4228</strain>
    </source>
</reference>
<dbReference type="Proteomes" id="UP000002318">
    <property type="component" value="Chromosome"/>
</dbReference>
<evidence type="ECO:0000256" key="1">
    <source>
        <dbReference type="ARBA" id="ARBA00023125"/>
    </source>
</evidence>
<dbReference type="Pfam" id="PF00440">
    <property type="entry name" value="TetR_N"/>
    <property type="match status" value="1"/>
</dbReference>
<evidence type="ECO:0000256" key="2">
    <source>
        <dbReference type="PROSITE-ProRule" id="PRU00335"/>
    </source>
</evidence>
<dbReference type="STRING" id="573413.Spirs_0659"/>
<dbReference type="HOGENOM" id="CLU_087539_6_0_12"/>
<accession>E1RBR9</accession>
<dbReference type="AlphaFoldDB" id="E1RBR9"/>
<feature type="DNA-binding region" description="H-T-H motif" evidence="2">
    <location>
        <begin position="34"/>
        <end position="53"/>
    </location>
</feature>
<dbReference type="InterPro" id="IPR050624">
    <property type="entry name" value="HTH-type_Tx_Regulator"/>
</dbReference>
<dbReference type="eggNOG" id="COG1309">
    <property type="taxonomic scope" value="Bacteria"/>
</dbReference>
<proteinExistence type="predicted"/>
<dbReference type="PANTHER" id="PTHR43479">
    <property type="entry name" value="ACREF/ENVCD OPERON REPRESSOR-RELATED"/>
    <property type="match status" value="1"/>
</dbReference>
<dbReference type="GO" id="GO:0003677">
    <property type="term" value="F:DNA binding"/>
    <property type="evidence" value="ECO:0007669"/>
    <property type="project" value="UniProtKB-UniRule"/>
</dbReference>
<sequence length="181" mass="21336">MITSKDNPTAVKSKQWILTALLNVMEEKDFDTITVKEIAERAGLDRKTFYRHFHSKEEVLYLQLQELCQIYIEELKELPELSAYVITKSYFSICAQYSHFFMLLERNELLSLVLLKFNEYLPALNNLFLDNPSYRNKPKYELMYQAGGFWNVTNRWIRDGMKESPEKMAEIVSAIMPSPIM</sequence>
<dbReference type="OrthoDB" id="9810250at2"/>
<evidence type="ECO:0000259" key="3">
    <source>
        <dbReference type="PROSITE" id="PS50977"/>
    </source>
</evidence>
<dbReference type="Gene3D" id="1.10.357.10">
    <property type="entry name" value="Tetracycline Repressor, domain 2"/>
    <property type="match status" value="1"/>
</dbReference>
<protein>
    <submittedName>
        <fullName evidence="4">Transcriptional regulator, TetR family</fullName>
    </submittedName>
</protein>
<dbReference type="EMBL" id="CP002116">
    <property type="protein sequence ID" value="ADK79799.1"/>
    <property type="molecule type" value="Genomic_DNA"/>
</dbReference>
<keyword evidence="1 2" id="KW-0238">DNA-binding</keyword>
<dbReference type="PRINTS" id="PR00455">
    <property type="entry name" value="HTHTETR"/>
</dbReference>
<evidence type="ECO:0000313" key="5">
    <source>
        <dbReference type="Proteomes" id="UP000002318"/>
    </source>
</evidence>
<keyword evidence="5" id="KW-1185">Reference proteome</keyword>
<dbReference type="RefSeq" id="WP_013253263.1">
    <property type="nucleotide sequence ID" value="NC_014364.1"/>
</dbReference>
<name>E1RBR9_SEDSS</name>